<gene>
    <name evidence="2" type="ORF">SAMN05878437_2134</name>
</gene>
<keyword evidence="3" id="KW-1185">Reference proteome</keyword>
<dbReference type="AlphaFoldDB" id="A0A1M7HH56"/>
<evidence type="ECO:0000313" key="2">
    <source>
        <dbReference type="EMBL" id="SHM27835.1"/>
    </source>
</evidence>
<organism evidence="2 3">
    <name type="scientific">Vreelandella subglaciescola</name>
    <dbReference type="NCBI Taxonomy" id="29571"/>
    <lineage>
        <taxon>Bacteria</taxon>
        <taxon>Pseudomonadati</taxon>
        <taxon>Pseudomonadota</taxon>
        <taxon>Gammaproteobacteria</taxon>
        <taxon>Oceanospirillales</taxon>
        <taxon>Halomonadaceae</taxon>
        <taxon>Vreelandella</taxon>
    </lineage>
</organism>
<reference evidence="2 3" key="1">
    <citation type="submission" date="2016-11" db="EMBL/GenBank/DDBJ databases">
        <authorList>
            <person name="Jaros S."/>
            <person name="Januszkiewicz K."/>
            <person name="Wedrychowicz H."/>
        </authorList>
    </citation>
    <scope>NUCLEOTIDE SEQUENCE [LARGE SCALE GENOMIC DNA]</scope>
    <source>
        <strain evidence="2 3">ACAM 12</strain>
    </source>
</reference>
<protein>
    <submittedName>
        <fullName evidence="2">Uncharacterized protein</fullName>
    </submittedName>
</protein>
<feature type="region of interest" description="Disordered" evidence="1">
    <location>
        <begin position="1"/>
        <end position="20"/>
    </location>
</feature>
<dbReference type="InParanoid" id="A0A1M7HH56"/>
<sequence length="153" mass="16500">MPATPAAEASSTAVAPAAPPVASTRAKTVLMVVGLPGRGPRQAERVKARLEQWAALGRRWAGTPDAWDVRLVMPDDPALPRLAREHARWALWVDSSADAFSDTYRTLCQLARGGGPRRLLALHEPHLPRAGLLDNLHDAAHAYVGIELLILAQ</sequence>
<dbReference type="Proteomes" id="UP000190911">
    <property type="component" value="Chromosome I"/>
</dbReference>
<dbReference type="EMBL" id="LT670847">
    <property type="protein sequence ID" value="SHM27835.1"/>
    <property type="molecule type" value="Genomic_DNA"/>
</dbReference>
<dbReference type="STRING" id="29571.SAMN05878437_2134"/>
<evidence type="ECO:0000313" key="3">
    <source>
        <dbReference type="Proteomes" id="UP000190911"/>
    </source>
</evidence>
<accession>A0A1M7HH56</accession>
<proteinExistence type="predicted"/>
<evidence type="ECO:0000256" key="1">
    <source>
        <dbReference type="SAM" id="MobiDB-lite"/>
    </source>
</evidence>
<name>A0A1M7HH56_9GAMM</name>